<dbReference type="Proteomes" id="UP000065261">
    <property type="component" value="Chromosome II"/>
</dbReference>
<dbReference type="AlphaFoldDB" id="A0A0U2WS82"/>
<accession>A0A0U2WS82</accession>
<dbReference type="KEGG" id="ptn:PTRA_b0196"/>
<evidence type="ECO:0000313" key="1">
    <source>
        <dbReference type="EMBL" id="ALS34715.1"/>
    </source>
</evidence>
<reference evidence="1 2" key="1">
    <citation type="submission" date="2015-03" db="EMBL/GenBank/DDBJ databases">
        <authorList>
            <person name="Murphy D."/>
        </authorList>
    </citation>
    <scope>NUCLEOTIDE SEQUENCE [LARGE SCALE GENOMIC DNA]</scope>
    <source>
        <strain evidence="1 2">KMM 520</strain>
    </source>
</reference>
<proteinExistence type="predicted"/>
<dbReference type="PATRIC" id="fig|1315283.4.peg.3306"/>
<organism evidence="1">
    <name type="scientific">Pseudoalteromonas translucida KMM 520</name>
    <dbReference type="NCBI Taxonomy" id="1315283"/>
    <lineage>
        <taxon>Bacteria</taxon>
        <taxon>Pseudomonadati</taxon>
        <taxon>Pseudomonadota</taxon>
        <taxon>Gammaproteobacteria</taxon>
        <taxon>Alteromonadales</taxon>
        <taxon>Pseudoalteromonadaceae</taxon>
        <taxon>Pseudoalteromonas</taxon>
    </lineage>
</organism>
<protein>
    <submittedName>
        <fullName evidence="1">Uncharacterized protein</fullName>
    </submittedName>
</protein>
<gene>
    <name evidence="1" type="ORF">PTRA_b0196</name>
</gene>
<sequence>MHYRFSLILINQSLLTCLANLYKLAKHFSQITASLGV</sequence>
<dbReference type="EMBL" id="CP011035">
    <property type="protein sequence ID" value="ALS34715.1"/>
    <property type="molecule type" value="Genomic_DNA"/>
</dbReference>
<name>A0A0U2WS82_9GAMM</name>
<evidence type="ECO:0000313" key="2">
    <source>
        <dbReference type="Proteomes" id="UP000065261"/>
    </source>
</evidence>